<protein>
    <recommendedName>
        <fullName evidence="3">SprT-like domain-containing protein</fullName>
    </recommendedName>
</protein>
<gene>
    <name evidence="1" type="ORF">IMSHALPRED_001339</name>
</gene>
<dbReference type="AlphaFoldDB" id="A0A8H3J2B4"/>
<accession>A0A8H3J2B4</accession>
<keyword evidence="2" id="KW-1185">Reference proteome</keyword>
<proteinExistence type="predicted"/>
<reference evidence="1" key="1">
    <citation type="submission" date="2021-03" db="EMBL/GenBank/DDBJ databases">
        <authorList>
            <person name="Tagirdzhanova G."/>
        </authorList>
    </citation>
    <scope>NUCLEOTIDE SEQUENCE</scope>
</reference>
<evidence type="ECO:0008006" key="3">
    <source>
        <dbReference type="Google" id="ProtNLM"/>
    </source>
</evidence>
<comment type="caution">
    <text evidence="1">The sequence shown here is derived from an EMBL/GenBank/DDBJ whole genome shotgun (WGS) entry which is preliminary data.</text>
</comment>
<evidence type="ECO:0000313" key="2">
    <source>
        <dbReference type="Proteomes" id="UP000664534"/>
    </source>
</evidence>
<dbReference type="OrthoDB" id="5236983at2759"/>
<sequence length="304" mass="33610">MSALTAGGTISARLSSAHQRIFLTLVLIALLYLGPPKAISEYFAPSSSSTTIPEYLGPVSVCNKLESPLDVFLAWPNASKAKRIPPFYEPATLVDHFINITNSTVGAGARSLNSREMSGLAQWQRCDKDTKASADGTKGFDLQCVFDAFNALFFEGRLAPVKVGWSGSLESVGWDWFSVVLGETVFQHGYQRQVGISILHHASTFWQRFDGPNIYGIILHEMVHAYFNLHACEKAFDRRIDAGLRNLGRTGHGPEWLRMLLALEQVASHHLGLGALDLGWKYSVEEEHDAVKSRCLMRKLIGAF</sequence>
<name>A0A8H3J2B4_9LECA</name>
<dbReference type="EMBL" id="CAJPDT010000118">
    <property type="protein sequence ID" value="CAF9939414.1"/>
    <property type="molecule type" value="Genomic_DNA"/>
</dbReference>
<evidence type="ECO:0000313" key="1">
    <source>
        <dbReference type="EMBL" id="CAF9939414.1"/>
    </source>
</evidence>
<dbReference type="Proteomes" id="UP000664534">
    <property type="component" value="Unassembled WGS sequence"/>
</dbReference>
<organism evidence="1 2">
    <name type="scientific">Imshaugia aleurites</name>
    <dbReference type="NCBI Taxonomy" id="172621"/>
    <lineage>
        <taxon>Eukaryota</taxon>
        <taxon>Fungi</taxon>
        <taxon>Dikarya</taxon>
        <taxon>Ascomycota</taxon>
        <taxon>Pezizomycotina</taxon>
        <taxon>Lecanoromycetes</taxon>
        <taxon>OSLEUM clade</taxon>
        <taxon>Lecanoromycetidae</taxon>
        <taxon>Lecanorales</taxon>
        <taxon>Lecanorineae</taxon>
        <taxon>Parmeliaceae</taxon>
        <taxon>Imshaugia</taxon>
    </lineage>
</organism>